<proteinExistence type="predicted"/>
<sequence length="463" mass="50531">MSSVSTLPIPPELVHQIIRHITVSSDCPSCLQADLSSLTASSRVLKAIATPYLYSSITLSSHHGDSASYSRRMRALQRTLFTTNYGRHVINLQLSPFDETTVSLWASITKSTPNLHTLYGVENFFCQDSDVESSLSDEDGDSDSAALSALIGLSQLRTAVLHDEILPIPLEYLLSNWKNAHILVLGAIVAEGSRFSALPAAVSATAVKELYFHDFELEYEEKTERDDALASLPPLEVLGINDTFGFTLSGLSRFLQQSPAHAQRLQKLEFTRQQRRANPLFDMISVLSSATSLKSVDISLKAFSTDPVCSFPEEVLASNSLEELSYRTIHASSGVSSSAESDFERLAINSLSSNTLLPKLRKLTVACKPHADEEQQQQEAWATLRKECTREGGVLTQDPAELGKNGKRVLLVVEEDVALPTVAMDRVLEMKRGAEGAVVCAVADAEEVNEQVEGKECGDSDGL</sequence>
<dbReference type="OrthoDB" id="5334053at2759"/>
<protein>
    <recommendedName>
        <fullName evidence="3">F-box domain-containing protein</fullName>
    </recommendedName>
</protein>
<evidence type="ECO:0008006" key="3">
    <source>
        <dbReference type="Google" id="ProtNLM"/>
    </source>
</evidence>
<accession>A0A5J5ELH6</accession>
<dbReference type="AlphaFoldDB" id="A0A5J5ELH6"/>
<dbReference type="SUPFAM" id="SSF52047">
    <property type="entry name" value="RNI-like"/>
    <property type="match status" value="1"/>
</dbReference>
<dbReference type="EMBL" id="VXIS01000228">
    <property type="protein sequence ID" value="KAA8896073.1"/>
    <property type="molecule type" value="Genomic_DNA"/>
</dbReference>
<reference evidence="1 2" key="1">
    <citation type="submission" date="2019-09" db="EMBL/GenBank/DDBJ databases">
        <title>Draft genome of the ectomycorrhizal ascomycete Sphaerosporella brunnea.</title>
        <authorList>
            <consortium name="DOE Joint Genome Institute"/>
            <person name="Benucci G.M."/>
            <person name="Marozzi G."/>
            <person name="Antonielli L."/>
            <person name="Sanchez S."/>
            <person name="Marco P."/>
            <person name="Wang X."/>
            <person name="Falini L.B."/>
            <person name="Barry K."/>
            <person name="Haridas S."/>
            <person name="Lipzen A."/>
            <person name="Labutti K."/>
            <person name="Grigoriev I.V."/>
            <person name="Murat C."/>
            <person name="Martin F."/>
            <person name="Albertini E."/>
            <person name="Donnini D."/>
            <person name="Bonito G."/>
        </authorList>
    </citation>
    <scope>NUCLEOTIDE SEQUENCE [LARGE SCALE GENOMIC DNA]</scope>
    <source>
        <strain evidence="1 2">Sb_GMNB300</strain>
    </source>
</reference>
<evidence type="ECO:0000313" key="1">
    <source>
        <dbReference type="EMBL" id="KAA8896073.1"/>
    </source>
</evidence>
<name>A0A5J5ELH6_9PEZI</name>
<organism evidence="1 2">
    <name type="scientific">Sphaerosporella brunnea</name>
    <dbReference type="NCBI Taxonomy" id="1250544"/>
    <lineage>
        <taxon>Eukaryota</taxon>
        <taxon>Fungi</taxon>
        <taxon>Dikarya</taxon>
        <taxon>Ascomycota</taxon>
        <taxon>Pezizomycotina</taxon>
        <taxon>Pezizomycetes</taxon>
        <taxon>Pezizales</taxon>
        <taxon>Pyronemataceae</taxon>
        <taxon>Sphaerosporella</taxon>
    </lineage>
</organism>
<dbReference type="Gene3D" id="3.80.10.10">
    <property type="entry name" value="Ribonuclease Inhibitor"/>
    <property type="match status" value="1"/>
</dbReference>
<dbReference type="Proteomes" id="UP000326924">
    <property type="component" value="Unassembled WGS sequence"/>
</dbReference>
<comment type="caution">
    <text evidence="1">The sequence shown here is derived from an EMBL/GenBank/DDBJ whole genome shotgun (WGS) entry which is preliminary data.</text>
</comment>
<keyword evidence="2" id="KW-1185">Reference proteome</keyword>
<dbReference type="InterPro" id="IPR032675">
    <property type="entry name" value="LRR_dom_sf"/>
</dbReference>
<gene>
    <name evidence="1" type="ORF">FN846DRAFT_966527</name>
</gene>
<evidence type="ECO:0000313" key="2">
    <source>
        <dbReference type="Proteomes" id="UP000326924"/>
    </source>
</evidence>
<dbReference type="InParanoid" id="A0A5J5ELH6"/>